<feature type="chain" id="PRO_5003048318" evidence="4">
    <location>
        <begin position="30"/>
        <end position="493"/>
    </location>
</feature>
<dbReference type="PANTHER" id="PTHR43248:SF29">
    <property type="entry name" value="TRIPEPTIDYL AMINOPEPTIDASE"/>
    <property type="match status" value="1"/>
</dbReference>
<dbReference type="GO" id="GO:0016787">
    <property type="term" value="F:hydrolase activity"/>
    <property type="evidence" value="ECO:0007669"/>
    <property type="project" value="UniProtKB-KW"/>
</dbReference>
<dbReference type="STRING" id="446470.Snas_4882"/>
<dbReference type="OrthoDB" id="4006962at2"/>
<evidence type="ECO:0000259" key="6">
    <source>
        <dbReference type="Pfam" id="PF08386"/>
    </source>
</evidence>
<dbReference type="Pfam" id="PF08386">
    <property type="entry name" value="Abhydrolase_4"/>
    <property type="match status" value="1"/>
</dbReference>
<proteinExistence type="inferred from homology"/>
<dbReference type="HOGENOM" id="CLU_013364_3_1_11"/>
<dbReference type="eggNOG" id="COG0596">
    <property type="taxonomic scope" value="Bacteria"/>
</dbReference>
<organism evidence="7 8">
    <name type="scientific">Stackebrandtia nassauensis (strain DSM 44728 / CIP 108903 / NRRL B-16338 / NBRC 102104 / LLR-40K-21)</name>
    <dbReference type="NCBI Taxonomy" id="446470"/>
    <lineage>
        <taxon>Bacteria</taxon>
        <taxon>Bacillati</taxon>
        <taxon>Actinomycetota</taxon>
        <taxon>Actinomycetes</taxon>
        <taxon>Glycomycetales</taxon>
        <taxon>Glycomycetaceae</taxon>
        <taxon>Stackebrandtia</taxon>
    </lineage>
</organism>
<keyword evidence="2 4" id="KW-0732">Signal</keyword>
<evidence type="ECO:0000313" key="8">
    <source>
        <dbReference type="Proteomes" id="UP000000844"/>
    </source>
</evidence>
<dbReference type="Pfam" id="PF00561">
    <property type="entry name" value="Abhydrolase_1"/>
    <property type="match status" value="1"/>
</dbReference>
<feature type="signal peptide" evidence="4">
    <location>
        <begin position="1"/>
        <end position="29"/>
    </location>
</feature>
<evidence type="ECO:0000259" key="5">
    <source>
        <dbReference type="Pfam" id="PF00561"/>
    </source>
</evidence>
<dbReference type="EMBL" id="CP001778">
    <property type="protein sequence ID" value="ADD44523.1"/>
    <property type="molecule type" value="Genomic_DNA"/>
</dbReference>
<evidence type="ECO:0000256" key="4">
    <source>
        <dbReference type="SAM" id="SignalP"/>
    </source>
</evidence>
<evidence type="ECO:0000313" key="7">
    <source>
        <dbReference type="EMBL" id="ADD44523.1"/>
    </source>
</evidence>
<evidence type="ECO:0000256" key="2">
    <source>
        <dbReference type="ARBA" id="ARBA00022729"/>
    </source>
</evidence>
<protein>
    <submittedName>
        <fullName evidence="7">TAP domain protein</fullName>
    </submittedName>
</protein>
<dbReference type="AlphaFoldDB" id="D3Q8T1"/>
<keyword evidence="3" id="KW-0378">Hydrolase</keyword>
<dbReference type="Gene3D" id="3.40.50.1820">
    <property type="entry name" value="alpha/beta hydrolase"/>
    <property type="match status" value="1"/>
</dbReference>
<dbReference type="InterPro" id="IPR013595">
    <property type="entry name" value="Pept_S33_TAP-like_C"/>
</dbReference>
<dbReference type="InterPro" id="IPR051601">
    <property type="entry name" value="Serine_prot/Carboxylest_S33"/>
</dbReference>
<feature type="domain" description="Peptidase S33 tripeptidyl aminopeptidase-like C-terminal" evidence="6">
    <location>
        <begin position="387"/>
        <end position="481"/>
    </location>
</feature>
<dbReference type="KEGG" id="sna:Snas_4882"/>
<evidence type="ECO:0000256" key="1">
    <source>
        <dbReference type="ARBA" id="ARBA00010088"/>
    </source>
</evidence>
<name>D3Q8T1_STANL</name>
<feature type="domain" description="AB hydrolase-1" evidence="5">
    <location>
        <begin position="103"/>
        <end position="265"/>
    </location>
</feature>
<dbReference type="InterPro" id="IPR029058">
    <property type="entry name" value="AB_hydrolase_fold"/>
</dbReference>
<sequence length="493" mass="53109">MRRRWYPAMAAVAVVAAGLTWTGLPSAQAQSSDLDWSDCGGRAQCATLTVPVDWNDPDGPTTRVNLAKLPARDPGAADRPLLVNLGAGNTTAALEADQVPPGVAALNERFDVIGFDPRGLGKDANDTLIHCAESQAPYPGLVLAEDAKDWRAHAKRNAKYERSCREAAGAEYAGLTSTQIAHDMDALRTALDQPKLKYFGNSYGTSYGQAYAELFGDKVERMYLDGVADHTQPKLSDWLTNYARTTEQQLTEFADWCSTRDGCALNDEDAAKVWDDLVKRAETEPIPAPGAGDGETVNVRELLAGGHFGLTPTSWPRLAVAMDSARDGDASDFLTELVWPPDTGKGGHVQGALLCNDFMPEQLSYRQTLKLEKRLRDIAPRIGWVTARAELSRCVGMDAKPANPPHRLDVDDLPPVLVGIGDLDANTPHHGAENVASQLPDASVLRHGDGHAAFVLGNKCLANHVTAYFADGTLPDEGTRCPGELVDQIPDKP</sequence>
<dbReference type="RefSeq" id="WP_013020094.1">
    <property type="nucleotide sequence ID" value="NC_013947.1"/>
</dbReference>
<dbReference type="PANTHER" id="PTHR43248">
    <property type="entry name" value="2-SUCCINYL-6-HYDROXY-2,4-CYCLOHEXADIENE-1-CARBOXYLATE SYNTHASE"/>
    <property type="match status" value="1"/>
</dbReference>
<dbReference type="SUPFAM" id="SSF53474">
    <property type="entry name" value="alpha/beta-Hydrolases"/>
    <property type="match status" value="1"/>
</dbReference>
<dbReference type="Proteomes" id="UP000000844">
    <property type="component" value="Chromosome"/>
</dbReference>
<comment type="similarity">
    <text evidence="1">Belongs to the peptidase S33 family.</text>
</comment>
<dbReference type="InterPro" id="IPR000073">
    <property type="entry name" value="AB_hydrolase_1"/>
</dbReference>
<reference evidence="7 8" key="1">
    <citation type="journal article" date="2009" name="Stand. Genomic Sci.">
        <title>Complete genome sequence of Stackebrandtia nassauensis type strain (LLR-40K-21).</title>
        <authorList>
            <person name="Munk C."/>
            <person name="Lapidus A."/>
            <person name="Copeland A."/>
            <person name="Jando M."/>
            <person name="Mayilraj S."/>
            <person name="Glavina Del Rio T."/>
            <person name="Nolan M."/>
            <person name="Chen F."/>
            <person name="Lucas S."/>
            <person name="Tice H."/>
            <person name="Cheng J.F."/>
            <person name="Han C."/>
            <person name="Detter J.C."/>
            <person name="Bruce D."/>
            <person name="Goodwin L."/>
            <person name="Chain P."/>
            <person name="Pitluck S."/>
            <person name="Goker M."/>
            <person name="Ovchinikova G."/>
            <person name="Pati A."/>
            <person name="Ivanova N."/>
            <person name="Mavromatis K."/>
            <person name="Chen A."/>
            <person name="Palaniappan K."/>
            <person name="Land M."/>
            <person name="Hauser L."/>
            <person name="Chang Y.J."/>
            <person name="Jeffries C.D."/>
            <person name="Bristow J."/>
            <person name="Eisen J.A."/>
            <person name="Markowitz V."/>
            <person name="Hugenholtz P."/>
            <person name="Kyrpides N.C."/>
            <person name="Klenk H.P."/>
        </authorList>
    </citation>
    <scope>NUCLEOTIDE SEQUENCE [LARGE SCALE GENOMIC DNA]</scope>
    <source>
        <strain evidence="8">DSM 44728 / CIP 108903 / NRRL B-16338 / NBRC 102104 / LLR-40K-21</strain>
    </source>
</reference>
<keyword evidence="8" id="KW-1185">Reference proteome</keyword>
<gene>
    <name evidence="7" type="ordered locus">Snas_4882</name>
</gene>
<evidence type="ECO:0000256" key="3">
    <source>
        <dbReference type="ARBA" id="ARBA00022801"/>
    </source>
</evidence>
<accession>D3Q8T1</accession>